<dbReference type="PATRIC" id="fig|857265.3.peg.202"/>
<dbReference type="STRING" id="857265.WG78_00950"/>
<comment type="cofactor">
    <cofactor evidence="2">
        <name>a divalent metal cation</name>
        <dbReference type="ChEBI" id="CHEBI:60240"/>
    </cofactor>
</comment>
<dbReference type="InterPro" id="IPR000979">
    <property type="entry name" value="Phosphodiesterase_MJ0936/Vps29"/>
</dbReference>
<dbReference type="GO" id="GO:0046872">
    <property type="term" value="F:metal ion binding"/>
    <property type="evidence" value="ECO:0007669"/>
    <property type="project" value="UniProtKB-KW"/>
</dbReference>
<name>A0A0N0XNH7_9NEIS</name>
<evidence type="ECO:0000259" key="3">
    <source>
        <dbReference type="Pfam" id="PF12850"/>
    </source>
</evidence>
<evidence type="ECO:0000256" key="2">
    <source>
        <dbReference type="RuleBase" id="RU362039"/>
    </source>
</evidence>
<evidence type="ECO:0000313" key="5">
    <source>
        <dbReference type="Proteomes" id="UP000037939"/>
    </source>
</evidence>
<evidence type="ECO:0000256" key="1">
    <source>
        <dbReference type="ARBA" id="ARBA00008950"/>
    </source>
</evidence>
<dbReference type="PANTHER" id="PTHR11124">
    <property type="entry name" value="VACUOLAR SORTING PROTEIN VPS29"/>
    <property type="match status" value="1"/>
</dbReference>
<reference evidence="4 5" key="1">
    <citation type="submission" date="2015-07" db="EMBL/GenBank/DDBJ databases">
        <title>Draft genome sequence of the Amantichitinum ursilacus IGB-41, a new chitin-degrading bacterium.</title>
        <authorList>
            <person name="Kirstahler P."/>
            <person name="Guenther M."/>
            <person name="Grumaz C."/>
            <person name="Rupp S."/>
            <person name="Zibek S."/>
            <person name="Sohn K."/>
        </authorList>
    </citation>
    <scope>NUCLEOTIDE SEQUENCE [LARGE SCALE GENOMIC DNA]</scope>
    <source>
        <strain evidence="4 5">IGB-41</strain>
    </source>
</reference>
<feature type="domain" description="Calcineurin-like phosphoesterase" evidence="3">
    <location>
        <begin position="1"/>
        <end position="130"/>
    </location>
</feature>
<dbReference type="Gene3D" id="3.60.21.10">
    <property type="match status" value="1"/>
</dbReference>
<gene>
    <name evidence="4" type="ORF">WG78_00950</name>
</gene>
<dbReference type="Pfam" id="PF12850">
    <property type="entry name" value="Metallophos_2"/>
    <property type="match status" value="1"/>
</dbReference>
<dbReference type="OrthoDB" id="9785951at2"/>
<organism evidence="4 5">
    <name type="scientific">Amantichitinum ursilacus</name>
    <dbReference type="NCBI Taxonomy" id="857265"/>
    <lineage>
        <taxon>Bacteria</taxon>
        <taxon>Pseudomonadati</taxon>
        <taxon>Pseudomonadota</taxon>
        <taxon>Betaproteobacteria</taxon>
        <taxon>Neisseriales</taxon>
        <taxon>Chitinibacteraceae</taxon>
        <taxon>Amantichitinum</taxon>
    </lineage>
</organism>
<comment type="caution">
    <text evidence="4">The sequence shown here is derived from an EMBL/GenBank/DDBJ whole genome shotgun (WGS) entry which is preliminary data.</text>
</comment>
<proteinExistence type="inferred from homology"/>
<dbReference type="InterPro" id="IPR029052">
    <property type="entry name" value="Metallo-depent_PP-like"/>
</dbReference>
<keyword evidence="2" id="KW-0479">Metal-binding</keyword>
<evidence type="ECO:0000313" key="4">
    <source>
        <dbReference type="EMBL" id="KPC55182.1"/>
    </source>
</evidence>
<comment type="similarity">
    <text evidence="1 2">Belongs to the metallophosphoesterase superfamily. YfcE family.</text>
</comment>
<dbReference type="InterPro" id="IPR024654">
    <property type="entry name" value="Calcineurin-like_PHP_lpxH"/>
</dbReference>
<dbReference type="AlphaFoldDB" id="A0A0N0XNH7"/>
<keyword evidence="5" id="KW-1185">Reference proteome</keyword>
<accession>A0A0N0XNH7</accession>
<sequence length="163" mass="17278">MRIGLISDTHNLLRPEALDWLAGCDHLVHAGDIGGPDMLDTLRTIAPLTVVRGNNDMAAWANGIAAQEIIDLGGVRFLAVHDIADVPQPLPAGVHIVVTGHSHKPVIRMQADALFINPGSAGPRRFSLPIAVGDVLIAASGLTVRTWDLINATLIDQQSRPAS</sequence>
<dbReference type="NCBIfam" id="TIGR00040">
    <property type="entry name" value="yfcE"/>
    <property type="match status" value="1"/>
</dbReference>
<dbReference type="EC" id="3.1.4.-" evidence="2"/>
<dbReference type="RefSeq" id="WP_053936168.1">
    <property type="nucleotide sequence ID" value="NZ_LAQT01000001.1"/>
</dbReference>
<dbReference type="SUPFAM" id="SSF56300">
    <property type="entry name" value="Metallo-dependent phosphatases"/>
    <property type="match status" value="1"/>
</dbReference>
<dbReference type="GO" id="GO:0016787">
    <property type="term" value="F:hydrolase activity"/>
    <property type="evidence" value="ECO:0007669"/>
    <property type="project" value="UniProtKB-UniRule"/>
</dbReference>
<dbReference type="EMBL" id="LAQT01000001">
    <property type="protein sequence ID" value="KPC55182.1"/>
    <property type="molecule type" value="Genomic_DNA"/>
</dbReference>
<protein>
    <recommendedName>
        <fullName evidence="2">Phosphoesterase</fullName>
        <ecNumber evidence="2">3.1.4.-</ecNumber>
    </recommendedName>
</protein>
<dbReference type="Proteomes" id="UP000037939">
    <property type="component" value="Unassembled WGS sequence"/>
</dbReference>